<reference evidence="2 3" key="1">
    <citation type="submission" date="2019-10" db="EMBL/GenBank/DDBJ databases">
        <title>Taxonomy of Antarctic Massilia spp.: description of Massilia rubra sp. nov., Massilia aquatica sp. nov., Massilia mucilaginosa sp. nov., Massilia frigida sp. nov. isolated from streams, lakes and regoliths.</title>
        <authorList>
            <person name="Holochova P."/>
            <person name="Sedlacek I."/>
            <person name="Kralova S."/>
            <person name="Maslanova I."/>
            <person name="Busse H.-J."/>
            <person name="Stankova E."/>
            <person name="Vrbovska V."/>
            <person name="Kovarovic V."/>
            <person name="Bartak M."/>
            <person name="Svec P."/>
            <person name="Pantucek R."/>
        </authorList>
    </citation>
    <scope>NUCLEOTIDE SEQUENCE [LARGE SCALE GENOMIC DNA]</scope>
    <source>
        <strain evidence="2 3">CCM 8695</strain>
    </source>
</reference>
<gene>
    <name evidence="2" type="primary">tagH</name>
    <name evidence="2" type="ORF">F2P44_23890</name>
</gene>
<protein>
    <submittedName>
        <fullName evidence="2">Type VI secretion system-associated FHA domain protein TagH</fullName>
    </submittedName>
</protein>
<evidence type="ECO:0000259" key="1">
    <source>
        <dbReference type="PROSITE" id="PS50006"/>
    </source>
</evidence>
<organism evidence="2 3">
    <name type="scientific">Massilia frigida</name>
    <dbReference type="NCBI Taxonomy" id="2609281"/>
    <lineage>
        <taxon>Bacteria</taxon>
        <taxon>Pseudomonadati</taxon>
        <taxon>Pseudomonadota</taxon>
        <taxon>Betaproteobacteria</taxon>
        <taxon>Burkholderiales</taxon>
        <taxon>Oxalobacteraceae</taxon>
        <taxon>Telluria group</taxon>
        <taxon>Massilia</taxon>
    </lineage>
</organism>
<proteinExistence type="predicted"/>
<evidence type="ECO:0000313" key="3">
    <source>
        <dbReference type="Proteomes" id="UP000621455"/>
    </source>
</evidence>
<dbReference type="Gene3D" id="2.60.200.20">
    <property type="match status" value="1"/>
</dbReference>
<keyword evidence="3" id="KW-1185">Reference proteome</keyword>
<dbReference type="InterPro" id="IPR017735">
    <property type="entry name" value="T6SS_FHA"/>
</dbReference>
<dbReference type="CDD" id="cd00060">
    <property type="entry name" value="FHA"/>
    <property type="match status" value="1"/>
</dbReference>
<dbReference type="NCBIfam" id="TIGR03354">
    <property type="entry name" value="VI_FHA"/>
    <property type="match status" value="1"/>
</dbReference>
<evidence type="ECO:0000313" key="2">
    <source>
        <dbReference type="EMBL" id="NHZ82297.1"/>
    </source>
</evidence>
<sequence>MRFTILEHGGQPLRAPVSKDFSRPGATIGRGADNHLVLVDDTRQISRLQASVRIDDSGTYLANLSTVCPVEVNDAALTGDQPWRLRDGDQVRIGLYLLQVGEQQAANSGANPLPPVADVEIAPVRVALAPAPPAATVAPDDAFWDNLVSDFAPAPSARLFAATAPVAAPLAVAQAAAPEVLLPDDALATLSNPSVDPLDFFANPGAESHSNLFADNASALPDTSTALLELAQQEHAASAPFDTSALFGRAIGSGVQAEPAPARFAADMASSPIQTATRPTACDPAPPTPDAANMVAAFLEGAGFTPNEGSLTEAHFHQAGRLLSKLVGGSMNLLTSRTIIKREVKAELTMMLDKENNPLKLLPDAQTVLKQMFGPSFSGFMTSERAVDDTFHDLQAHQMGMLAGMRAALNQLLRNFSPEVVDKQMGADVWYERLMPKGRDGRAWVRYRALHQAAVTAVEEDFHTVFGQVFLSAYDAEVELYRAQRVQQAC</sequence>
<dbReference type="InterPro" id="IPR008984">
    <property type="entry name" value="SMAD_FHA_dom_sf"/>
</dbReference>
<accession>A0ABX0NH42</accession>
<dbReference type="InterPro" id="IPR000253">
    <property type="entry name" value="FHA_dom"/>
</dbReference>
<dbReference type="Proteomes" id="UP000621455">
    <property type="component" value="Unassembled WGS sequence"/>
</dbReference>
<dbReference type="Pfam" id="PF00498">
    <property type="entry name" value="FHA"/>
    <property type="match status" value="1"/>
</dbReference>
<feature type="domain" description="FHA" evidence="1">
    <location>
        <begin position="26"/>
        <end position="77"/>
    </location>
</feature>
<dbReference type="Pfam" id="PF20232">
    <property type="entry name" value="T6SS_FHA_C"/>
    <property type="match status" value="1"/>
</dbReference>
<dbReference type="SUPFAM" id="SSF49879">
    <property type="entry name" value="SMAD/FHA domain"/>
    <property type="match status" value="1"/>
</dbReference>
<dbReference type="EMBL" id="WHJG01000031">
    <property type="protein sequence ID" value="NHZ82297.1"/>
    <property type="molecule type" value="Genomic_DNA"/>
</dbReference>
<comment type="caution">
    <text evidence="2">The sequence shown here is derived from an EMBL/GenBank/DDBJ whole genome shotgun (WGS) entry which is preliminary data.</text>
</comment>
<dbReference type="InterPro" id="IPR046883">
    <property type="entry name" value="T6SS_FHA_C"/>
</dbReference>
<dbReference type="RefSeq" id="WP_167090180.1">
    <property type="nucleotide sequence ID" value="NZ_WHJG01000031.1"/>
</dbReference>
<dbReference type="PROSITE" id="PS50006">
    <property type="entry name" value="FHA_DOMAIN"/>
    <property type="match status" value="1"/>
</dbReference>
<name>A0ABX0NH42_9BURK</name>